<comment type="caution">
    <text evidence="1">The sequence shown here is derived from an EMBL/GenBank/DDBJ whole genome shotgun (WGS) entry which is preliminary data.</text>
</comment>
<gene>
    <name evidence="1" type="ORF">VP06_14510</name>
</gene>
<sequence length="137" mass="15169">MISGMDLGEMLEAASRGRSRGERNHRATSPEVLCVTLKEIEQRYRIGCQFKPGDLVTPRPGYTYDGEGAPHVVLDVLAKPVMQLDLDDPSKTASNSYGRRIDMRVACEHAGIIAGFWVESWCFEKYTGPIAEMHPGA</sequence>
<name>A0A0J6SLI5_9HYPH</name>
<evidence type="ECO:0000313" key="2">
    <source>
        <dbReference type="Proteomes" id="UP000035929"/>
    </source>
</evidence>
<dbReference type="OrthoDB" id="8452805at2"/>
<dbReference type="EMBL" id="LABX01000106">
    <property type="protein sequence ID" value="KMO34283.1"/>
    <property type="molecule type" value="Genomic_DNA"/>
</dbReference>
<dbReference type="Proteomes" id="UP000035929">
    <property type="component" value="Unassembled WGS sequence"/>
</dbReference>
<dbReference type="RefSeq" id="WP_048464476.1">
    <property type="nucleotide sequence ID" value="NZ_LABX01000106.1"/>
</dbReference>
<evidence type="ECO:0000313" key="1">
    <source>
        <dbReference type="EMBL" id="KMO34283.1"/>
    </source>
</evidence>
<reference evidence="1 2" key="1">
    <citation type="submission" date="2015-03" db="EMBL/GenBank/DDBJ databases">
        <title>Genome sequencing of Methylobacterium aquaticum DSM16371 type strain.</title>
        <authorList>
            <person name="Chaudhry V."/>
            <person name="Patil P.B."/>
        </authorList>
    </citation>
    <scope>NUCLEOTIDE SEQUENCE [LARGE SCALE GENOMIC DNA]</scope>
    <source>
        <strain evidence="1 2">DSM 16371</strain>
    </source>
</reference>
<proteinExistence type="predicted"/>
<dbReference type="PATRIC" id="fig|270351.6.peg.299"/>
<dbReference type="AlphaFoldDB" id="A0A0J6SLI5"/>
<protein>
    <submittedName>
        <fullName evidence="1">Uncharacterized protein</fullName>
    </submittedName>
</protein>
<organism evidence="1 2">
    <name type="scientific">Methylobacterium aquaticum</name>
    <dbReference type="NCBI Taxonomy" id="270351"/>
    <lineage>
        <taxon>Bacteria</taxon>
        <taxon>Pseudomonadati</taxon>
        <taxon>Pseudomonadota</taxon>
        <taxon>Alphaproteobacteria</taxon>
        <taxon>Hyphomicrobiales</taxon>
        <taxon>Methylobacteriaceae</taxon>
        <taxon>Methylobacterium</taxon>
    </lineage>
</organism>
<accession>A0A0J6SLI5</accession>